<dbReference type="GO" id="GO:0043190">
    <property type="term" value="C:ATP-binding cassette (ABC) transporter complex"/>
    <property type="evidence" value="ECO:0007669"/>
    <property type="project" value="InterPro"/>
</dbReference>
<feature type="region of interest" description="Disordered" evidence="4">
    <location>
        <begin position="27"/>
        <end position="98"/>
    </location>
</feature>
<feature type="compositionally biased region" description="Low complexity" evidence="4">
    <location>
        <begin position="27"/>
        <end position="59"/>
    </location>
</feature>
<dbReference type="PANTHER" id="PTHR42996:SF1">
    <property type="entry name" value="PHOSPHATE-BINDING PROTEIN PSTS"/>
    <property type="match status" value="1"/>
</dbReference>
<keyword evidence="7" id="KW-1185">Reference proteome</keyword>
<dbReference type="EMBL" id="JAAVJF010000001">
    <property type="protein sequence ID" value="NYR14991.1"/>
    <property type="molecule type" value="Genomic_DNA"/>
</dbReference>
<accession>A0A7L4P7J3</accession>
<dbReference type="GO" id="GO:0042301">
    <property type="term" value="F:phosphate ion binding"/>
    <property type="evidence" value="ECO:0007669"/>
    <property type="project" value="InterPro"/>
</dbReference>
<evidence type="ECO:0000256" key="1">
    <source>
        <dbReference type="ARBA" id="ARBA00008725"/>
    </source>
</evidence>
<protein>
    <submittedName>
        <fullName evidence="6">Phosphate ABC transporter substrate-binding protein PstS</fullName>
    </submittedName>
</protein>
<dbReference type="InterPro" id="IPR024370">
    <property type="entry name" value="PBP_domain"/>
</dbReference>
<comment type="caution">
    <text evidence="6">The sequence shown here is derived from an EMBL/GenBank/DDBJ whole genome shotgun (WGS) entry which is preliminary data.</text>
</comment>
<evidence type="ECO:0000256" key="2">
    <source>
        <dbReference type="ARBA" id="ARBA00022448"/>
    </source>
</evidence>
<feature type="domain" description="PBP" evidence="5">
    <location>
        <begin position="84"/>
        <end position="408"/>
    </location>
</feature>
<proteinExistence type="inferred from homology"/>
<dbReference type="PIRSF" id="PIRSF002756">
    <property type="entry name" value="PstS"/>
    <property type="match status" value="1"/>
</dbReference>
<reference evidence="6 7" key="1">
    <citation type="journal article" date="2020" name="Nat. Commun.">
        <title>The structures of two archaeal type IV pili illuminate evolutionary relationships.</title>
        <authorList>
            <person name="Wang F."/>
            <person name="Baquero D.P."/>
            <person name="Su Z."/>
            <person name="Beltran L.C."/>
            <person name="Prangishvili D."/>
            <person name="Krupovic M."/>
            <person name="Egelman E.H."/>
        </authorList>
    </citation>
    <scope>NUCLEOTIDE SEQUENCE [LARGE SCALE GENOMIC DNA]</scope>
    <source>
        <strain evidence="6 7">2GA</strain>
    </source>
</reference>
<dbReference type="NCBIfam" id="TIGR00975">
    <property type="entry name" value="3a0107s03"/>
    <property type="match status" value="1"/>
</dbReference>
<name>A0A7L4P7J3_9CREN</name>
<gene>
    <name evidence="6" type="primary">pstS</name>
    <name evidence="6" type="ORF">HC235_03245</name>
</gene>
<evidence type="ECO:0000259" key="5">
    <source>
        <dbReference type="Pfam" id="PF12849"/>
    </source>
</evidence>
<evidence type="ECO:0000256" key="4">
    <source>
        <dbReference type="SAM" id="MobiDB-lite"/>
    </source>
</evidence>
<keyword evidence="3" id="KW-0592">Phosphate transport</keyword>
<comment type="similarity">
    <text evidence="1">Belongs to the PstS family.</text>
</comment>
<dbReference type="Proteomes" id="UP000554766">
    <property type="component" value="Unassembled WGS sequence"/>
</dbReference>
<dbReference type="Pfam" id="PF12849">
    <property type="entry name" value="PBP_like_2"/>
    <property type="match status" value="1"/>
</dbReference>
<dbReference type="InterPro" id="IPR005673">
    <property type="entry name" value="ABC_phos-bd_PstS"/>
</dbReference>
<sequence>MNLKLIVPAVAAVVVIAIALALLASSPGAGVPGTTQTTPSPSKTTPPGSGTTGGQNTQPASAVGQGTQQTPSPTQATPSTTQATTQPPRLSGTVTGGGSTFVNPQMIAWSRRFYELTGAQVNYQSIGSGAGAAQFLAKKLEFAASDVPMPRDKYEQFRGRFLQFPVVIGSIVLVYNIPEVAYEKTGKYLNLTSEVISLIYMGEIRQWCDERIQKLNPGLRLPCKDIVAVHRSDGSGTTAAFTLYLAVAYPPWNQTVGWGYTVKWPADEKAEGTGAKGNEGVAQTVLQTPYSIGYVEYAYWSQNRDKYDKVGGVAYLKNDNDGKFYFPAAESVSAGADAGLRRYVAKYGTLPSPDADWNQVSIEFTNPPAGYPILAFVYVFLWKDYSAEGYGYAATKAALLREFFKWVLTIGQTQLVEGYIPLPESVAQLGLHALQQVKP</sequence>
<dbReference type="CDD" id="cd13565">
    <property type="entry name" value="PBP2_PstS"/>
    <property type="match status" value="1"/>
</dbReference>
<feature type="compositionally biased region" description="Low complexity" evidence="4">
    <location>
        <begin position="67"/>
        <end position="93"/>
    </location>
</feature>
<dbReference type="RefSeq" id="WP_179790358.1">
    <property type="nucleotide sequence ID" value="NZ_JAAVJF010000001.1"/>
</dbReference>
<dbReference type="SUPFAM" id="SSF53850">
    <property type="entry name" value="Periplasmic binding protein-like II"/>
    <property type="match status" value="1"/>
</dbReference>
<evidence type="ECO:0000313" key="7">
    <source>
        <dbReference type="Proteomes" id="UP000554766"/>
    </source>
</evidence>
<dbReference type="GO" id="GO:0035435">
    <property type="term" value="P:phosphate ion transmembrane transport"/>
    <property type="evidence" value="ECO:0007669"/>
    <property type="project" value="InterPro"/>
</dbReference>
<dbReference type="PANTHER" id="PTHR42996">
    <property type="entry name" value="PHOSPHATE-BINDING PROTEIN PSTS"/>
    <property type="match status" value="1"/>
</dbReference>
<dbReference type="AlphaFoldDB" id="A0A7L4P7J3"/>
<evidence type="ECO:0000313" key="6">
    <source>
        <dbReference type="EMBL" id="NYR14991.1"/>
    </source>
</evidence>
<dbReference type="Gene3D" id="3.40.190.10">
    <property type="entry name" value="Periplasmic binding protein-like II"/>
    <property type="match status" value="2"/>
</dbReference>
<dbReference type="InterPro" id="IPR050962">
    <property type="entry name" value="Phosphate-bind_PstS"/>
</dbReference>
<evidence type="ECO:0000256" key="3">
    <source>
        <dbReference type="ARBA" id="ARBA00022592"/>
    </source>
</evidence>
<keyword evidence="2" id="KW-0813">Transport</keyword>
<organism evidence="6 7">
    <name type="scientific">Pyrobaculum arsenaticum</name>
    <dbReference type="NCBI Taxonomy" id="121277"/>
    <lineage>
        <taxon>Archaea</taxon>
        <taxon>Thermoproteota</taxon>
        <taxon>Thermoprotei</taxon>
        <taxon>Thermoproteales</taxon>
        <taxon>Thermoproteaceae</taxon>
        <taxon>Pyrobaculum</taxon>
    </lineage>
</organism>